<keyword evidence="2" id="KW-1185">Reference proteome</keyword>
<dbReference type="Proteomes" id="UP000298652">
    <property type="component" value="Chromosome 9"/>
</dbReference>
<organism evidence="1 2">
    <name type="scientific">Setaria viridis</name>
    <name type="common">Green bristlegrass</name>
    <name type="synonym">Setaria italica subsp. viridis</name>
    <dbReference type="NCBI Taxonomy" id="4556"/>
    <lineage>
        <taxon>Eukaryota</taxon>
        <taxon>Viridiplantae</taxon>
        <taxon>Streptophyta</taxon>
        <taxon>Embryophyta</taxon>
        <taxon>Tracheophyta</taxon>
        <taxon>Spermatophyta</taxon>
        <taxon>Magnoliopsida</taxon>
        <taxon>Liliopsida</taxon>
        <taxon>Poales</taxon>
        <taxon>Poaceae</taxon>
        <taxon>PACMAD clade</taxon>
        <taxon>Panicoideae</taxon>
        <taxon>Panicodae</taxon>
        <taxon>Paniceae</taxon>
        <taxon>Cenchrinae</taxon>
        <taxon>Setaria</taxon>
    </lineage>
</organism>
<accession>A0A4U6T0Z8</accession>
<proteinExistence type="predicted"/>
<gene>
    <name evidence="1" type="ORF">SEVIR_9G272700v2</name>
</gene>
<sequence>MQALVRGEKSFMQMLCSLFPSTSCLWLSMHDSMSPWQMAMVAVAASLSTWRGMCCQTGRPPQQCQLPGADGDFAASCWRGVFPLRHAKYVLPRNCSELAFAGVADTACRSGLASFPSLPLF</sequence>
<dbReference type="EMBL" id="CM016560">
    <property type="protein sequence ID" value="TKV94118.1"/>
    <property type="molecule type" value="Genomic_DNA"/>
</dbReference>
<dbReference type="AlphaFoldDB" id="A0A4U6T0Z8"/>
<evidence type="ECO:0000313" key="2">
    <source>
        <dbReference type="Proteomes" id="UP000298652"/>
    </source>
</evidence>
<reference evidence="1" key="1">
    <citation type="submission" date="2019-03" db="EMBL/GenBank/DDBJ databases">
        <title>WGS assembly of Setaria viridis.</title>
        <authorList>
            <person name="Huang P."/>
            <person name="Jenkins J."/>
            <person name="Grimwood J."/>
            <person name="Barry K."/>
            <person name="Healey A."/>
            <person name="Mamidi S."/>
            <person name="Sreedasyam A."/>
            <person name="Shu S."/>
            <person name="Feldman M."/>
            <person name="Wu J."/>
            <person name="Yu Y."/>
            <person name="Chen C."/>
            <person name="Johnson J."/>
            <person name="Rokhsar D."/>
            <person name="Baxter I."/>
            <person name="Schmutz J."/>
            <person name="Brutnell T."/>
            <person name="Kellogg E."/>
        </authorList>
    </citation>
    <scope>NUCLEOTIDE SEQUENCE [LARGE SCALE GENOMIC DNA]</scope>
</reference>
<protein>
    <submittedName>
        <fullName evidence="1">Uncharacterized protein</fullName>
    </submittedName>
</protein>
<evidence type="ECO:0000313" key="1">
    <source>
        <dbReference type="EMBL" id="TKV94118.1"/>
    </source>
</evidence>
<dbReference type="Gramene" id="TKV94118">
    <property type="protein sequence ID" value="TKV94118"/>
    <property type="gene ID" value="SEVIR_9G272700v2"/>
</dbReference>
<name>A0A4U6T0Z8_SETVI</name>